<proteinExistence type="predicted"/>
<feature type="region of interest" description="Disordered" evidence="1">
    <location>
        <begin position="440"/>
        <end position="460"/>
    </location>
</feature>
<evidence type="ECO:0000256" key="1">
    <source>
        <dbReference type="SAM" id="MobiDB-lite"/>
    </source>
</evidence>
<dbReference type="EMBL" id="JAPFIT010000022">
    <property type="protein sequence ID" value="MDC5742382.1"/>
    <property type="molecule type" value="Genomic_DNA"/>
</dbReference>
<keyword evidence="4" id="KW-0614">Plasmid</keyword>
<organism evidence="4 5">
    <name type="scientific">Vibrio europaeus</name>
    <dbReference type="NCBI Taxonomy" id="300876"/>
    <lineage>
        <taxon>Bacteria</taxon>
        <taxon>Pseudomonadati</taxon>
        <taxon>Pseudomonadota</taxon>
        <taxon>Gammaproteobacteria</taxon>
        <taxon>Vibrionales</taxon>
        <taxon>Vibrionaceae</taxon>
        <taxon>Vibrio</taxon>
        <taxon>Vibrio oreintalis group</taxon>
    </lineage>
</organism>
<comment type="caution">
    <text evidence="4">The sequence shown here is derived from an EMBL/GenBank/DDBJ whole genome shotgun (WGS) entry which is preliminary data.</text>
</comment>
<gene>
    <name evidence="4" type="ORF">AZ468_24915</name>
    <name evidence="3" type="ORF">OPW20_20110</name>
</gene>
<dbReference type="Proteomes" id="UP001150001">
    <property type="component" value="Unassembled WGS sequence"/>
</dbReference>
<dbReference type="Proteomes" id="UP000094761">
    <property type="component" value="Plasmid p57_like"/>
</dbReference>
<reference evidence="4 5" key="1">
    <citation type="submission" date="2016-03" db="EMBL/GenBank/DDBJ databases">
        <title>Draft genome sequence of the Vibrio tubiashii subs. europaeus.</title>
        <authorList>
            <person name="Spinard E."/>
            <person name="Dubert J."/>
            <person name="Nelson D.R."/>
            <person name="Barja J.L."/>
        </authorList>
    </citation>
    <scope>NUCLEOTIDE SEQUENCE [LARGE SCALE GENOMIC DNA]</scope>
    <source>
        <strain evidence="5">PP-638</strain>
        <strain evidence="4">PP2-638</strain>
        <plasmid evidence="4">p57_like</plasmid>
        <plasmid evidence="5">Plasmid p57_like</plasmid>
    </source>
</reference>
<accession>A0A178J4F8</accession>
<keyword evidence="2" id="KW-0732">Signal</keyword>
<name>A0A178J4F8_9VIBR</name>
<keyword evidence="6" id="KW-1185">Reference proteome</keyword>
<protein>
    <submittedName>
        <fullName evidence="4">Conjugal transfer protein TraH</fullName>
    </submittedName>
</protein>
<dbReference type="InterPro" id="IPR010927">
    <property type="entry name" value="T4SS_TraH"/>
</dbReference>
<feature type="chain" id="PRO_5008089342" evidence="2">
    <location>
        <begin position="26"/>
        <end position="460"/>
    </location>
</feature>
<dbReference type="OrthoDB" id="9797479at2"/>
<evidence type="ECO:0000313" key="5">
    <source>
        <dbReference type="Proteomes" id="UP000094761"/>
    </source>
</evidence>
<dbReference type="RefSeq" id="WP_069665494.1">
    <property type="nucleotide sequence ID" value="NZ_CM004621.1"/>
</dbReference>
<dbReference type="Pfam" id="PF06122">
    <property type="entry name" value="TraH"/>
    <property type="match status" value="1"/>
</dbReference>
<dbReference type="EMBL" id="LUAX01000009">
    <property type="protein sequence ID" value="OAM96615.1"/>
    <property type="molecule type" value="Genomic_DNA"/>
</dbReference>
<evidence type="ECO:0000313" key="4">
    <source>
        <dbReference type="EMBL" id="OAM96615.1"/>
    </source>
</evidence>
<dbReference type="GeneID" id="78074004"/>
<reference evidence="3" key="2">
    <citation type="submission" date="2022-11" db="EMBL/GenBank/DDBJ databases">
        <title>Role of the vibriolysin VemA secreted by the emergent pathogen Vibrio europaeus in the colonization of Manila clam mucus.</title>
        <authorList>
            <person name="Martinez C."/>
            <person name="Rodriguez S."/>
            <person name="Vences A."/>
            <person name="Barja J.L."/>
            <person name="Toranzo A.E."/>
            <person name="Dubert J."/>
        </authorList>
    </citation>
    <scope>NUCLEOTIDE SEQUENCE</scope>
    <source>
        <strain evidence="3">3454</strain>
    </source>
</reference>
<dbReference type="AlphaFoldDB" id="A0A178J4F8"/>
<geneLocation type="plasmid" evidence="4 5">
    <name>p57_like</name>
</geneLocation>
<sequence>MIHFTRNAITKGVLLTLLVCPMVQASTSSSLQKFFDDSGYNANVTNPIAYQGQSANYYSGGSLFVRTKVVNAQLVNATIPSVSAGCSGIDMFMGGFSHISSDELTKLGKAIIHNAPPFIVDLALQTWAPQLKQNMDKLQAVADKWLNQSINSCEAAQATIGGLAALTAPATKKHVCATLGTQNNAFSDWVEAASKCNNDGTVNGQLDAANNDPALNAMTMRSHNIAWSAIMKNAYFSSDTDLAQFAMSLSGTFVYDKDGKPGFFPSLLTDDNNMVDALLNGGEIQRYKCGDTSTEGCLTLTVGKVTIPANNAFKVQLQKELDTLWQSVLTDQALTTKQKGFIELIQTPILKFFFDNAAVGAVPNTPAYANMLAIELLNRYLTNTLNLVEHSLSASNSSLANIEAIKNDTARAKQFMYGLTQEAMKIINAQNDLIAAEREKQRTGKKQLSKLIPNNQDYQE</sequence>
<evidence type="ECO:0000313" key="3">
    <source>
        <dbReference type="EMBL" id="MDC5742382.1"/>
    </source>
</evidence>
<evidence type="ECO:0000256" key="2">
    <source>
        <dbReference type="SAM" id="SignalP"/>
    </source>
</evidence>
<feature type="signal peptide" evidence="2">
    <location>
        <begin position="1"/>
        <end position="25"/>
    </location>
</feature>
<evidence type="ECO:0000313" key="6">
    <source>
        <dbReference type="Proteomes" id="UP001150001"/>
    </source>
</evidence>